<dbReference type="AlphaFoldDB" id="A0A2U2RGI1"/>
<evidence type="ECO:0000256" key="1">
    <source>
        <dbReference type="SAM" id="MobiDB-lite"/>
    </source>
</evidence>
<evidence type="ECO:0000313" key="3">
    <source>
        <dbReference type="Proteomes" id="UP000245590"/>
    </source>
</evidence>
<keyword evidence="3" id="KW-1185">Reference proteome</keyword>
<gene>
    <name evidence="2" type="ORF">DEO23_15620</name>
</gene>
<organism evidence="2 3">
    <name type="scientific">Brachybacterium endophyticum</name>
    <dbReference type="NCBI Taxonomy" id="2182385"/>
    <lineage>
        <taxon>Bacteria</taxon>
        <taxon>Bacillati</taxon>
        <taxon>Actinomycetota</taxon>
        <taxon>Actinomycetes</taxon>
        <taxon>Micrococcales</taxon>
        <taxon>Dermabacteraceae</taxon>
        <taxon>Brachybacterium</taxon>
    </lineage>
</organism>
<protein>
    <submittedName>
        <fullName evidence="2">Uncharacterized protein</fullName>
    </submittedName>
</protein>
<evidence type="ECO:0000313" key="2">
    <source>
        <dbReference type="EMBL" id="PWH04960.1"/>
    </source>
</evidence>
<reference evidence="2 3" key="1">
    <citation type="submission" date="2018-05" db="EMBL/GenBank/DDBJ databases">
        <title>Brachybacterium sp. M1HQ-2T, whole genome shotgun sequence.</title>
        <authorList>
            <person name="Tuo L."/>
        </authorList>
    </citation>
    <scope>NUCLEOTIDE SEQUENCE [LARGE SCALE GENOMIC DNA]</scope>
    <source>
        <strain evidence="2 3">M1HQ-2</strain>
    </source>
</reference>
<dbReference type="Proteomes" id="UP000245590">
    <property type="component" value="Unassembled WGS sequence"/>
</dbReference>
<proteinExistence type="predicted"/>
<sequence length="158" mass="16838">MAQSSEGGDAAAQPSDGGGAPPPASASPPLAGINLIDRSEGSVTYLRAIQNFSPTIESWQIKDNQLHYVSYTCIGTVDFETYASLHSDGDGLTAARWEGNSPKIDVSDEDTLTIDETTLRYTDMPDQDGPANVHYDAEFGEFTRMCGQAGKDLAGFVL</sequence>
<name>A0A2U2RGI1_9MICO</name>
<feature type="region of interest" description="Disordered" evidence="1">
    <location>
        <begin position="1"/>
        <end position="32"/>
    </location>
</feature>
<accession>A0A2U2RGI1</accession>
<dbReference type="EMBL" id="QFKX01000009">
    <property type="protein sequence ID" value="PWH04960.1"/>
    <property type="molecule type" value="Genomic_DNA"/>
</dbReference>
<comment type="caution">
    <text evidence="2">The sequence shown here is derived from an EMBL/GenBank/DDBJ whole genome shotgun (WGS) entry which is preliminary data.</text>
</comment>